<organism evidence="1">
    <name type="scientific">Chitinibacter mangrovi</name>
    <dbReference type="NCBI Taxonomy" id="3153927"/>
    <lineage>
        <taxon>Bacteria</taxon>
        <taxon>Pseudomonadati</taxon>
        <taxon>Pseudomonadota</taxon>
        <taxon>Betaproteobacteria</taxon>
        <taxon>Neisseriales</taxon>
        <taxon>Chitinibacteraceae</taxon>
        <taxon>Chitinibacter</taxon>
    </lineage>
</organism>
<protein>
    <submittedName>
        <fullName evidence="1">Uncharacterized protein</fullName>
    </submittedName>
</protein>
<gene>
    <name evidence="1" type="ORF">ABHF33_06570</name>
</gene>
<sequence length="209" mass="23580">MSMTVNIQRTDGWTGAYQQENLQAISDWLTHLEPRQLFRRASLCIAGKDAVSLIATRHIAWIDVHTDEPYEMVFRRVPAYGYVDEACAILGRAAFLAELEAAKYRWRSEFAGSSKAGQPFEALIEVLFEGGFEYYIEIKGRLASDSERVSLLNGLLEQGTFLIRLPTGGFTMINTRNVTRARIYQSHNAERTPPATLFAEALDDDLARI</sequence>
<dbReference type="KEGG" id="cmav:ABHF33_06570"/>
<proteinExistence type="predicted"/>
<dbReference type="EMBL" id="CP157355">
    <property type="protein sequence ID" value="XBM01924.1"/>
    <property type="molecule type" value="Genomic_DNA"/>
</dbReference>
<dbReference type="RefSeq" id="WP_348946161.1">
    <property type="nucleotide sequence ID" value="NZ_CP157355.1"/>
</dbReference>
<dbReference type="AlphaFoldDB" id="A0AAU7FD74"/>
<evidence type="ECO:0000313" key="1">
    <source>
        <dbReference type="EMBL" id="XBM01924.1"/>
    </source>
</evidence>
<accession>A0AAU7FD74</accession>
<reference evidence="1" key="1">
    <citation type="submission" date="2024-05" db="EMBL/GenBank/DDBJ databases">
        <authorList>
            <person name="Yang L."/>
            <person name="Pan L."/>
        </authorList>
    </citation>
    <scope>NUCLEOTIDE SEQUENCE</scope>
    <source>
        <strain evidence="1">FCG-7</strain>
    </source>
</reference>
<name>A0AAU7FD74_9NEIS</name>